<evidence type="ECO:0000256" key="8">
    <source>
        <dbReference type="ARBA" id="ARBA00023315"/>
    </source>
</evidence>
<evidence type="ECO:0000256" key="1">
    <source>
        <dbReference type="ARBA" id="ARBA00004651"/>
    </source>
</evidence>
<keyword evidence="5 9" id="KW-0812">Transmembrane</keyword>
<feature type="transmembrane region" description="Helical" evidence="9">
    <location>
        <begin position="122"/>
        <end position="140"/>
    </location>
</feature>
<evidence type="ECO:0000313" key="12">
    <source>
        <dbReference type="Proteomes" id="UP000315816"/>
    </source>
</evidence>
<gene>
    <name evidence="9 11" type="primary">lnt</name>
    <name evidence="11" type="ORF">FIL88_01085</name>
</gene>
<dbReference type="GO" id="GO:0042158">
    <property type="term" value="P:lipoprotein biosynthetic process"/>
    <property type="evidence" value="ECO:0007669"/>
    <property type="project" value="UniProtKB-UniRule"/>
</dbReference>
<feature type="transmembrane region" description="Helical" evidence="9">
    <location>
        <begin position="57"/>
        <end position="76"/>
    </location>
</feature>
<evidence type="ECO:0000256" key="5">
    <source>
        <dbReference type="ARBA" id="ARBA00022692"/>
    </source>
</evidence>
<dbReference type="Proteomes" id="UP000315816">
    <property type="component" value="Unassembled WGS sequence"/>
</dbReference>
<comment type="caution">
    <text evidence="11">The sequence shown here is derived from an EMBL/GenBank/DDBJ whole genome shotgun (WGS) entry which is preliminary data.</text>
</comment>
<evidence type="ECO:0000256" key="9">
    <source>
        <dbReference type="HAMAP-Rule" id="MF_01148"/>
    </source>
</evidence>
<keyword evidence="11" id="KW-0449">Lipoprotein</keyword>
<dbReference type="PANTHER" id="PTHR38686:SF1">
    <property type="entry name" value="APOLIPOPROTEIN N-ACYLTRANSFERASE"/>
    <property type="match status" value="1"/>
</dbReference>
<dbReference type="SUPFAM" id="SSF56317">
    <property type="entry name" value="Carbon-nitrogen hydrolase"/>
    <property type="match status" value="1"/>
</dbReference>
<dbReference type="OrthoDB" id="9804277at2"/>
<dbReference type="AlphaFoldDB" id="A0A545SYF0"/>
<dbReference type="PROSITE" id="PS50263">
    <property type="entry name" value="CN_HYDROLASE"/>
    <property type="match status" value="1"/>
</dbReference>
<dbReference type="PANTHER" id="PTHR38686">
    <property type="entry name" value="APOLIPOPROTEIN N-ACYLTRANSFERASE"/>
    <property type="match status" value="1"/>
</dbReference>
<keyword evidence="7 9" id="KW-0472">Membrane</keyword>
<sequence length="506" mass="54547">MVNGIVRTLPVQYCLITVLGAGSALGHAPFNMPAYTLVGFAMAIYLIMNATSARQAFRLSLIWGFGYFAVSLSWLVEPFMVDAPRYGWMAPFALIMMASGLALFWGAAAGIAFWMAPRSLHWAMLVIALAAAEMIRARLFTGFPWASPGHVWADLPFAQLAAYIGAGGLGALTFLAATLLALSFTPRGALSMRLRAMIAFMVLTSGAYGLGVYRQNLPRPADTATVLRLVQPNAPQHLKWHRDHAYGFVARQIEFTAAPPTQGMSKPELIIWPETSVPALLEYAGPIIPKIAVAAKGSSVAFGVQRGEAPRYFNSLAVIDSGGDITATYDKHHLVPFGEYVPLGNWLEKLGISAFAARAGHGYSAGPGPRVLNMGRLGKVLPLICYEAVFPRDIRNAPERPDWILQITNDAWFGDFSGPQQHLVQARFRAIEFGLPVIRVANTGISAAIDVRGQIRSSLVLGQAGYLDVQLPAAGPATVYAGVGDLPLGLLLIGAVFTAVLRRKRF</sequence>
<comment type="function">
    <text evidence="9">Catalyzes the phospholipid dependent N-acylation of the N-terminal cysteine of apolipoprotein, the last step in lipoprotein maturation.</text>
</comment>
<evidence type="ECO:0000256" key="4">
    <source>
        <dbReference type="ARBA" id="ARBA00022679"/>
    </source>
</evidence>
<evidence type="ECO:0000256" key="3">
    <source>
        <dbReference type="ARBA" id="ARBA00022475"/>
    </source>
</evidence>
<dbReference type="InterPro" id="IPR036526">
    <property type="entry name" value="C-N_Hydrolase_sf"/>
</dbReference>
<dbReference type="UniPathway" id="UPA00666"/>
<dbReference type="HAMAP" id="MF_01148">
    <property type="entry name" value="Lnt"/>
    <property type="match status" value="1"/>
</dbReference>
<keyword evidence="4 9" id="KW-0808">Transferase</keyword>
<dbReference type="InterPro" id="IPR045378">
    <property type="entry name" value="LNT_N"/>
</dbReference>
<accession>A0A545SYF0</accession>
<feature type="transmembrane region" description="Helical" evidence="9">
    <location>
        <begin position="88"/>
        <end position="115"/>
    </location>
</feature>
<name>A0A545SYF0_9RHOB</name>
<dbReference type="Pfam" id="PF20154">
    <property type="entry name" value="LNT_N"/>
    <property type="match status" value="1"/>
</dbReference>
<dbReference type="CDD" id="cd07571">
    <property type="entry name" value="ALP_N-acyl_transferase"/>
    <property type="match status" value="1"/>
</dbReference>
<evidence type="ECO:0000313" key="11">
    <source>
        <dbReference type="EMBL" id="TQV69996.1"/>
    </source>
</evidence>
<comment type="catalytic activity">
    <reaction evidence="9">
        <text>N-terminal S-1,2-diacyl-sn-glyceryl-L-cysteinyl-[lipoprotein] + a glycerophospholipid = N-acyl-S-1,2-diacyl-sn-glyceryl-L-cysteinyl-[lipoprotein] + a 2-acyl-sn-glycero-3-phospholipid + H(+)</text>
        <dbReference type="Rhea" id="RHEA:48228"/>
        <dbReference type="Rhea" id="RHEA-COMP:14681"/>
        <dbReference type="Rhea" id="RHEA-COMP:14684"/>
        <dbReference type="ChEBI" id="CHEBI:15378"/>
        <dbReference type="ChEBI" id="CHEBI:136912"/>
        <dbReference type="ChEBI" id="CHEBI:140656"/>
        <dbReference type="ChEBI" id="CHEBI:140657"/>
        <dbReference type="ChEBI" id="CHEBI:140660"/>
        <dbReference type="EC" id="2.3.1.269"/>
    </reaction>
</comment>
<protein>
    <recommendedName>
        <fullName evidence="9">Apolipoprotein N-acyltransferase</fullName>
        <shortName evidence="9">ALP N-acyltransferase</shortName>
        <ecNumber evidence="9">2.3.1.269</ecNumber>
    </recommendedName>
</protein>
<dbReference type="GO" id="GO:0005886">
    <property type="term" value="C:plasma membrane"/>
    <property type="evidence" value="ECO:0007669"/>
    <property type="project" value="UniProtKB-SubCell"/>
</dbReference>
<evidence type="ECO:0000256" key="2">
    <source>
        <dbReference type="ARBA" id="ARBA00010065"/>
    </source>
</evidence>
<feature type="transmembrane region" description="Helical" evidence="9">
    <location>
        <begin position="194"/>
        <end position="213"/>
    </location>
</feature>
<comment type="subcellular location">
    <subcellularLocation>
        <location evidence="1 9">Cell membrane</location>
        <topology evidence="1 9">Multi-pass membrane protein</topology>
    </subcellularLocation>
</comment>
<keyword evidence="8 9" id="KW-0012">Acyltransferase</keyword>
<dbReference type="GO" id="GO:0016410">
    <property type="term" value="F:N-acyltransferase activity"/>
    <property type="evidence" value="ECO:0007669"/>
    <property type="project" value="UniProtKB-UniRule"/>
</dbReference>
<comment type="similarity">
    <text evidence="2 9">Belongs to the CN hydrolase family. Apolipoprotein N-acyltransferase subfamily.</text>
</comment>
<dbReference type="InterPro" id="IPR004563">
    <property type="entry name" value="Apolipo_AcylTrfase"/>
</dbReference>
<comment type="pathway">
    <text evidence="9">Protein modification; lipoprotein biosynthesis (N-acyl transfer).</text>
</comment>
<keyword evidence="6 9" id="KW-1133">Transmembrane helix</keyword>
<evidence type="ECO:0000259" key="10">
    <source>
        <dbReference type="PROSITE" id="PS50263"/>
    </source>
</evidence>
<keyword evidence="12" id="KW-1185">Reference proteome</keyword>
<dbReference type="Gene3D" id="3.60.110.10">
    <property type="entry name" value="Carbon-nitrogen hydrolase"/>
    <property type="match status" value="1"/>
</dbReference>
<feature type="transmembrane region" description="Helical" evidence="9">
    <location>
        <begin position="160"/>
        <end position="182"/>
    </location>
</feature>
<feature type="transmembrane region" description="Helical" evidence="9">
    <location>
        <begin position="32"/>
        <end position="50"/>
    </location>
</feature>
<evidence type="ECO:0000256" key="7">
    <source>
        <dbReference type="ARBA" id="ARBA00023136"/>
    </source>
</evidence>
<dbReference type="RefSeq" id="WP_142851977.1">
    <property type="nucleotide sequence ID" value="NZ_FXWW01000001.1"/>
</dbReference>
<reference evidence="11 12" key="1">
    <citation type="submission" date="2019-06" db="EMBL/GenBank/DDBJ databases">
        <title>A novel species of marine bacteria.</title>
        <authorList>
            <person name="Wang Y."/>
        </authorList>
    </citation>
    <scope>NUCLEOTIDE SEQUENCE [LARGE SCALE GENOMIC DNA]</scope>
    <source>
        <strain evidence="11 12">MA1-10</strain>
    </source>
</reference>
<evidence type="ECO:0000256" key="6">
    <source>
        <dbReference type="ARBA" id="ARBA00022989"/>
    </source>
</evidence>
<organism evidence="11 12">
    <name type="scientific">Aliiroseovarius halocynthiae</name>
    <dbReference type="NCBI Taxonomy" id="985055"/>
    <lineage>
        <taxon>Bacteria</taxon>
        <taxon>Pseudomonadati</taxon>
        <taxon>Pseudomonadota</taxon>
        <taxon>Alphaproteobacteria</taxon>
        <taxon>Rhodobacterales</taxon>
        <taxon>Paracoccaceae</taxon>
        <taxon>Aliiroseovarius</taxon>
    </lineage>
</organism>
<keyword evidence="3 9" id="KW-1003">Cell membrane</keyword>
<dbReference type="EC" id="2.3.1.269" evidence="9"/>
<dbReference type="Pfam" id="PF00795">
    <property type="entry name" value="CN_hydrolase"/>
    <property type="match status" value="1"/>
</dbReference>
<dbReference type="EMBL" id="VICH01000002">
    <property type="protein sequence ID" value="TQV69996.1"/>
    <property type="molecule type" value="Genomic_DNA"/>
</dbReference>
<dbReference type="InterPro" id="IPR003010">
    <property type="entry name" value="C-N_Hydrolase"/>
</dbReference>
<feature type="transmembrane region" description="Helical" evidence="9">
    <location>
        <begin position="479"/>
        <end position="501"/>
    </location>
</feature>
<feature type="domain" description="CN hydrolase" evidence="10">
    <location>
        <begin position="230"/>
        <end position="473"/>
    </location>
</feature>
<proteinExistence type="inferred from homology"/>
<dbReference type="NCBIfam" id="TIGR00546">
    <property type="entry name" value="lnt"/>
    <property type="match status" value="1"/>
</dbReference>